<feature type="binding site" evidence="9">
    <location>
        <begin position="165"/>
        <end position="168"/>
    </location>
    <ligand>
        <name>NADP(+)</name>
        <dbReference type="ChEBI" id="CHEBI:58349"/>
    </ligand>
</feature>
<evidence type="ECO:0000256" key="3">
    <source>
        <dbReference type="ARBA" id="ARBA00012371"/>
    </source>
</evidence>
<evidence type="ECO:0000313" key="11">
    <source>
        <dbReference type="EMBL" id="EPC03718.1"/>
    </source>
</evidence>
<dbReference type="InterPro" id="IPR036291">
    <property type="entry name" value="NAD(P)-bd_dom_sf"/>
</dbReference>
<feature type="binding site" evidence="9">
    <location>
        <position position="181"/>
    </location>
    <ligand>
        <name>NADP(+)</name>
        <dbReference type="ChEBI" id="CHEBI:58349"/>
    </ligand>
</feature>
<dbReference type="FunFam" id="3.40.50.720:FF:000101">
    <property type="entry name" value="GDP-L-fucose synthase"/>
    <property type="match status" value="1"/>
</dbReference>
<dbReference type="AlphaFoldDB" id="S2KT68"/>
<keyword evidence="4 9" id="KW-0521">NADP</keyword>
<dbReference type="eggNOG" id="COG0451">
    <property type="taxonomic scope" value="Bacteria"/>
</dbReference>
<proteinExistence type="inferred from homology"/>
<keyword evidence="7 9" id="KW-0511">Multifunctional enzyme</keyword>
<feature type="binding site" evidence="9">
    <location>
        <position position="189"/>
    </location>
    <ligand>
        <name>substrate</name>
    </ligand>
</feature>
<evidence type="ECO:0000256" key="7">
    <source>
        <dbReference type="ARBA" id="ARBA00023268"/>
    </source>
</evidence>
<evidence type="ECO:0000256" key="4">
    <source>
        <dbReference type="ARBA" id="ARBA00022857"/>
    </source>
</evidence>
<organism evidence="11 12">
    <name type="scientific">Litchfieldella anticariensis (strain DSM 16096 / CECT 5854 / CIP 108499 / LMG 22089 / FP35)</name>
    <name type="common">Halomonas anticariensis</name>
    <dbReference type="NCBI Taxonomy" id="1121939"/>
    <lineage>
        <taxon>Bacteria</taxon>
        <taxon>Pseudomonadati</taxon>
        <taxon>Pseudomonadota</taxon>
        <taxon>Gammaproteobacteria</taxon>
        <taxon>Oceanospirillales</taxon>
        <taxon>Halomonadaceae</taxon>
        <taxon>Litchfieldella</taxon>
    </lineage>
</organism>
<feature type="domain" description="NAD-dependent epimerase/dehydratase" evidence="10">
    <location>
        <begin position="8"/>
        <end position="233"/>
    </location>
</feature>
<dbReference type="Gene3D" id="3.40.50.720">
    <property type="entry name" value="NAD(P)-binding Rossmann-like Domain"/>
    <property type="match status" value="1"/>
</dbReference>
<dbReference type="PANTHER" id="PTHR43238:SF1">
    <property type="entry name" value="GDP-L-FUCOSE SYNTHASE"/>
    <property type="match status" value="1"/>
</dbReference>
<dbReference type="InterPro" id="IPR028614">
    <property type="entry name" value="GDP_fucose/colitose_synth"/>
</dbReference>
<feature type="active site" description="Proton donor/acceptor" evidence="9">
    <location>
        <position position="138"/>
    </location>
</feature>
<dbReference type="EC" id="1.1.1.271" evidence="3 9"/>
<feature type="binding site" evidence="9">
    <location>
        <begin position="12"/>
        <end position="18"/>
    </location>
    <ligand>
        <name>NADP(+)</name>
        <dbReference type="ChEBI" id="CHEBI:58349"/>
    </ligand>
</feature>
<feature type="site" description="Important for catalytic activity" evidence="9">
    <location>
        <position position="111"/>
    </location>
</feature>
<evidence type="ECO:0000256" key="5">
    <source>
        <dbReference type="ARBA" id="ARBA00023002"/>
    </source>
</evidence>
<evidence type="ECO:0000313" key="12">
    <source>
        <dbReference type="Proteomes" id="UP000014463"/>
    </source>
</evidence>
<comment type="function">
    <text evidence="9">Catalyzes the two-step NADP-dependent conversion of GDP-4-dehydro-6-deoxy-D-mannose to GDP-fucose, involving an epimerase and a reductase reaction.</text>
</comment>
<dbReference type="STRING" id="1121939.L861_02265"/>
<evidence type="ECO:0000256" key="8">
    <source>
        <dbReference type="ARBA" id="ARBA00051935"/>
    </source>
</evidence>
<keyword evidence="12" id="KW-1185">Reference proteome</keyword>
<dbReference type="UniPathway" id="UPA00128">
    <property type="reaction ID" value="UER00191"/>
</dbReference>
<keyword evidence="6 9" id="KW-0413">Isomerase</keyword>
<evidence type="ECO:0000256" key="9">
    <source>
        <dbReference type="HAMAP-Rule" id="MF_00956"/>
    </source>
</evidence>
<dbReference type="RefSeq" id="WP_016414890.1">
    <property type="nucleotide sequence ID" value="NZ_AUAB01000027.1"/>
</dbReference>
<dbReference type="GO" id="GO:0050577">
    <property type="term" value="F:GDP-L-fucose synthase activity"/>
    <property type="evidence" value="ECO:0007669"/>
    <property type="project" value="UniProtKB-UniRule"/>
</dbReference>
<dbReference type="GO" id="GO:0042351">
    <property type="term" value="P:'de novo' GDP-L-fucose biosynthetic process"/>
    <property type="evidence" value="ECO:0007669"/>
    <property type="project" value="UniProtKB-UniRule"/>
</dbReference>
<dbReference type="GO" id="GO:0070401">
    <property type="term" value="F:NADP+ binding"/>
    <property type="evidence" value="ECO:0007669"/>
    <property type="project" value="UniProtKB-UniRule"/>
</dbReference>
<evidence type="ECO:0000256" key="1">
    <source>
        <dbReference type="ARBA" id="ARBA00004883"/>
    </source>
</evidence>
<dbReference type="HAMAP" id="MF_00956">
    <property type="entry name" value="GDP_fucose_synth"/>
    <property type="match status" value="1"/>
</dbReference>
<sequence>MTLEKKRVFVAGHKGMVGSAIVRQLKERADVELVTRSRQELDLMSQAAVDDFFSTQRLDEVYLAAAKVGGIHANNTYPADFIHDNLLMESNIIGSAHRHGVQKLLFLGSSCIYPKYADQPMREDSLLTGELEPTNEPYAIAKIAGIKLCESFNRQHGRDYRSVMPTNLYGPNDNFHPENSHVIPALLRRFHEAKINSDDQVAVWGSGKPMREFLHVNDMASASIYVMELDDDSYAEHTQTMLSHINVGTGVDCTIRELAETVAKVVGYQGEVAFDTSKPDGTPRKLLDVSRLTALGWQASISLEDGLRNTYEWFLENQAQLRG</sequence>
<feature type="binding site" evidence="9">
    <location>
        <position position="204"/>
    </location>
    <ligand>
        <name>substrate</name>
    </ligand>
</feature>
<feature type="binding site" evidence="9">
    <location>
        <position position="280"/>
    </location>
    <ligand>
        <name>substrate</name>
    </ligand>
</feature>
<feature type="binding site" evidence="9">
    <location>
        <begin position="107"/>
        <end position="110"/>
    </location>
    <ligand>
        <name>NADP(+)</name>
        <dbReference type="ChEBI" id="CHEBI:58349"/>
    </ligand>
</feature>
<name>S2KT68_LITA3</name>
<dbReference type="PANTHER" id="PTHR43238">
    <property type="entry name" value="GDP-L-FUCOSE SYNTHASE"/>
    <property type="match status" value="1"/>
</dbReference>
<feature type="site" description="Important for catalytic activity" evidence="9">
    <location>
        <position position="109"/>
    </location>
</feature>
<comment type="pathway">
    <text evidence="1 9">Nucleotide-sugar biosynthesis; GDP-L-fucose biosynthesis via de novo pathway; GDP-L-fucose from GDP-alpha-D-mannose: step 2/2.</text>
</comment>
<comment type="similarity">
    <text evidence="2 9">Belongs to the NAD(P)-dependent epimerase/dehydratase family. Fucose synthase subfamily.</text>
</comment>
<feature type="binding site" evidence="9">
    <location>
        <position position="142"/>
    </location>
    <ligand>
        <name>NADP(+)</name>
        <dbReference type="ChEBI" id="CHEBI:58349"/>
    </ligand>
</feature>
<accession>S2KT68</accession>
<evidence type="ECO:0000259" key="10">
    <source>
        <dbReference type="Pfam" id="PF01370"/>
    </source>
</evidence>
<reference evidence="11 12" key="1">
    <citation type="journal article" date="2013" name="Genome Announc.">
        <title>Draft genome sequence of the moderately halophilic gammaproteobacterium Halomonas anticariensis FP35.</title>
        <authorList>
            <person name="Tahrioui A."/>
            <person name="Quesada E."/>
            <person name="Llamas I."/>
        </authorList>
    </citation>
    <scope>NUCLEOTIDE SEQUENCE [LARGE SCALE GENOMIC DNA]</scope>
    <source>
        <strain evidence="12">DSM 16096 / CECT 5854 / LMG 22089 / FP35</strain>
    </source>
</reference>
<dbReference type="Pfam" id="PF01370">
    <property type="entry name" value="Epimerase"/>
    <property type="match status" value="1"/>
</dbReference>
<protein>
    <recommendedName>
        <fullName evidence="3 9">GDP-L-fucose synthase</fullName>
        <ecNumber evidence="3 9">1.1.1.271</ecNumber>
    </recommendedName>
    <alternativeName>
        <fullName evidence="9">GDP-4-keto-6-deoxy-D-mannose-3,5-epimerase-4-reductase</fullName>
    </alternativeName>
</protein>
<dbReference type="EMBL" id="ASTJ01000011">
    <property type="protein sequence ID" value="EPC03718.1"/>
    <property type="molecule type" value="Genomic_DNA"/>
</dbReference>
<evidence type="ECO:0000256" key="2">
    <source>
        <dbReference type="ARBA" id="ARBA00005959"/>
    </source>
</evidence>
<dbReference type="CDD" id="cd05239">
    <property type="entry name" value="GDP_FS_SDR_e"/>
    <property type="match status" value="1"/>
</dbReference>
<dbReference type="SUPFAM" id="SSF51735">
    <property type="entry name" value="NAD(P)-binding Rossmann-fold domains"/>
    <property type="match status" value="1"/>
</dbReference>
<feature type="binding site" evidence="9">
    <location>
        <position position="211"/>
    </location>
    <ligand>
        <name>substrate</name>
    </ligand>
</feature>
<dbReference type="GO" id="GO:0016853">
    <property type="term" value="F:isomerase activity"/>
    <property type="evidence" value="ECO:0007669"/>
    <property type="project" value="UniProtKB-KW"/>
</dbReference>
<comment type="catalytic activity">
    <reaction evidence="8 9">
        <text>GDP-beta-L-fucose + NADP(+) = GDP-4-dehydro-alpha-D-rhamnose + NADPH + H(+)</text>
        <dbReference type="Rhea" id="RHEA:18885"/>
        <dbReference type="ChEBI" id="CHEBI:15378"/>
        <dbReference type="ChEBI" id="CHEBI:57273"/>
        <dbReference type="ChEBI" id="CHEBI:57783"/>
        <dbReference type="ChEBI" id="CHEBI:57964"/>
        <dbReference type="ChEBI" id="CHEBI:58349"/>
        <dbReference type="EC" id="1.1.1.271"/>
    </reaction>
</comment>
<gene>
    <name evidence="9" type="primary">fcl</name>
    <name evidence="11" type="ORF">L861_02265</name>
</gene>
<dbReference type="PATRIC" id="fig|1121939.11.peg.421"/>
<dbReference type="InterPro" id="IPR001509">
    <property type="entry name" value="Epimerase_deHydtase"/>
</dbReference>
<dbReference type="Proteomes" id="UP000014463">
    <property type="component" value="Unassembled WGS sequence"/>
</dbReference>
<dbReference type="Gene3D" id="3.90.25.10">
    <property type="entry name" value="UDP-galactose 4-epimerase, domain 1"/>
    <property type="match status" value="1"/>
</dbReference>
<comment type="caution">
    <text evidence="11">The sequence shown here is derived from an EMBL/GenBank/DDBJ whole genome shotgun (WGS) entry which is preliminary data.</text>
</comment>
<evidence type="ECO:0000256" key="6">
    <source>
        <dbReference type="ARBA" id="ARBA00023235"/>
    </source>
</evidence>
<keyword evidence="5 9" id="KW-0560">Oxidoreductase</keyword>